<keyword evidence="1" id="KW-0547">Nucleotide-binding</keyword>
<dbReference type="InterPro" id="IPR003833">
    <property type="entry name" value="CT_C_D"/>
</dbReference>
<dbReference type="Gene3D" id="3.30.1360.40">
    <property type="match status" value="1"/>
</dbReference>
<dbReference type="InterPro" id="IPR010016">
    <property type="entry name" value="PxpB"/>
</dbReference>
<dbReference type="SUPFAM" id="SSF50891">
    <property type="entry name" value="Cyclophilin-like"/>
    <property type="match status" value="2"/>
</dbReference>
<feature type="region of interest" description="Disordered" evidence="4">
    <location>
        <begin position="227"/>
        <end position="284"/>
    </location>
</feature>
<dbReference type="InterPro" id="IPR052708">
    <property type="entry name" value="PxpC"/>
</dbReference>
<dbReference type="PANTHER" id="PTHR43309:SF3">
    <property type="entry name" value="5-OXOPROLINASE SUBUNIT C"/>
    <property type="match status" value="1"/>
</dbReference>
<evidence type="ECO:0000256" key="1">
    <source>
        <dbReference type="ARBA" id="ARBA00022741"/>
    </source>
</evidence>
<dbReference type="GO" id="GO:0016787">
    <property type="term" value="F:hydrolase activity"/>
    <property type="evidence" value="ECO:0007669"/>
    <property type="project" value="UniProtKB-KW"/>
</dbReference>
<evidence type="ECO:0000256" key="3">
    <source>
        <dbReference type="ARBA" id="ARBA00022840"/>
    </source>
</evidence>
<name>A0A8J2TZM5_9MICO</name>
<dbReference type="InterPro" id="IPR029000">
    <property type="entry name" value="Cyclophilin-like_dom_sf"/>
</dbReference>
<reference evidence="7" key="1">
    <citation type="journal article" date="2014" name="Int. J. Syst. Evol. Microbiol.">
        <title>Complete genome sequence of Corynebacterium casei LMG S-19264T (=DSM 44701T), isolated from a smear-ripened cheese.</title>
        <authorList>
            <consortium name="US DOE Joint Genome Institute (JGI-PGF)"/>
            <person name="Walter F."/>
            <person name="Albersmeier A."/>
            <person name="Kalinowski J."/>
            <person name="Ruckert C."/>
        </authorList>
    </citation>
    <scope>NUCLEOTIDE SEQUENCE</scope>
    <source>
        <strain evidence="7">CGMCC 1.12785</strain>
    </source>
</reference>
<dbReference type="Proteomes" id="UP000616114">
    <property type="component" value="Unassembled WGS sequence"/>
</dbReference>
<evidence type="ECO:0000256" key="2">
    <source>
        <dbReference type="ARBA" id="ARBA00022801"/>
    </source>
</evidence>
<dbReference type="Pfam" id="PF02626">
    <property type="entry name" value="CT_A_B"/>
    <property type="match status" value="1"/>
</dbReference>
<dbReference type="SUPFAM" id="SSF160467">
    <property type="entry name" value="PH0987 N-terminal domain-like"/>
    <property type="match status" value="1"/>
</dbReference>
<dbReference type="AlphaFoldDB" id="A0A8J2TZM5"/>
<keyword evidence="3" id="KW-0067">ATP-binding</keyword>
<organism evidence="7 8">
    <name type="scientific">Sediminivirga luteola</name>
    <dbReference type="NCBI Taxonomy" id="1774748"/>
    <lineage>
        <taxon>Bacteria</taxon>
        <taxon>Bacillati</taxon>
        <taxon>Actinomycetota</taxon>
        <taxon>Actinomycetes</taxon>
        <taxon>Micrococcales</taxon>
        <taxon>Brevibacteriaceae</taxon>
        <taxon>Sediminivirga</taxon>
    </lineage>
</organism>
<reference evidence="7" key="2">
    <citation type="submission" date="2020-09" db="EMBL/GenBank/DDBJ databases">
        <authorList>
            <person name="Sun Q."/>
            <person name="Zhou Y."/>
        </authorList>
    </citation>
    <scope>NUCLEOTIDE SEQUENCE</scope>
    <source>
        <strain evidence="7">CGMCC 1.12785</strain>
    </source>
</reference>
<dbReference type="SMART" id="SM00797">
    <property type="entry name" value="AHS2"/>
    <property type="match status" value="1"/>
</dbReference>
<evidence type="ECO:0000259" key="5">
    <source>
        <dbReference type="SMART" id="SM00796"/>
    </source>
</evidence>
<comment type="caution">
    <text evidence="7">The sequence shown here is derived from an EMBL/GenBank/DDBJ whole genome shotgun (WGS) entry which is preliminary data.</text>
</comment>
<keyword evidence="2 7" id="KW-0378">Hydrolase</keyword>
<feature type="compositionally biased region" description="Low complexity" evidence="4">
    <location>
        <begin position="241"/>
        <end position="252"/>
    </location>
</feature>
<dbReference type="NCBIfam" id="TIGR00370">
    <property type="entry name" value="5-oxoprolinase subunit PxpB"/>
    <property type="match status" value="1"/>
</dbReference>
<gene>
    <name evidence="7" type="ORF">GCM10011333_25850</name>
</gene>
<evidence type="ECO:0000256" key="4">
    <source>
        <dbReference type="SAM" id="MobiDB-lite"/>
    </source>
</evidence>
<feature type="domain" description="Carboxyltransferase" evidence="5">
    <location>
        <begin position="18"/>
        <end position="214"/>
    </location>
</feature>
<sequence length="540" mass="56292">MTDTARTEAGGGQAAGTGRVRPAGDAALLLDCADLDEVLGLAEALRRARAEGRPGLDDITEVVPAARTLLVGTVSGRSGSDRLRRELERLEPVTPDETDARHHEIPVRYDGEDLGEVAELLGITPDEVIARHTGSRYTVAFAGFAPGFAYLTGGHPSLDVPRRQTPRTRIPAGAVGLAGTFSGIYPRESPGGWQLLGRTDVPLWDETRDLPALLQPGDTVRFVATDASAPPASDPADREIPAGPGTPRGAGALRIEVPGLRPLIQDAGRPGHADIGVPPSGALDAPSLREANRLVGNDPHAPALELTLGGFRATAAGILAAALTGAPTPITITRADGETEHISDMRAFALHDGDALDIGVPATGMRSYLALRGGIAAPRVLGSAATDTLSGLGPAPLAAGDELQTGPPPMTAAGHPQLWPTMPGETLDVPVVMGPREDWFTADSRTRLLEQPWRITPESDRVGMRLEGETPLERAIAGELPSEGTVTGALQVPPSGLPVLFLNDRPVTGGYPVIAVVRGRALPLLAQARPGTLLRFYADG</sequence>
<dbReference type="SMART" id="SM00796">
    <property type="entry name" value="AHS1"/>
    <property type="match status" value="1"/>
</dbReference>
<dbReference type="NCBIfam" id="TIGR00724">
    <property type="entry name" value="urea_amlyse_rel"/>
    <property type="match status" value="1"/>
</dbReference>
<protein>
    <submittedName>
        <fullName evidence="7">Allophanate hydrolase</fullName>
    </submittedName>
</protein>
<evidence type="ECO:0000313" key="8">
    <source>
        <dbReference type="Proteomes" id="UP000616114"/>
    </source>
</evidence>
<dbReference type="GO" id="GO:0005524">
    <property type="term" value="F:ATP binding"/>
    <property type="evidence" value="ECO:0007669"/>
    <property type="project" value="UniProtKB-KW"/>
</dbReference>
<feature type="domain" description="Carboxyltransferase" evidence="6">
    <location>
        <begin position="274"/>
        <end position="540"/>
    </location>
</feature>
<keyword evidence="8" id="KW-1185">Reference proteome</keyword>
<evidence type="ECO:0000313" key="7">
    <source>
        <dbReference type="EMBL" id="GGA21642.1"/>
    </source>
</evidence>
<accession>A0A8J2TZM5</accession>
<dbReference type="Pfam" id="PF02682">
    <property type="entry name" value="CT_C_D"/>
    <property type="match status" value="1"/>
</dbReference>
<dbReference type="InterPro" id="IPR003778">
    <property type="entry name" value="CT_A_B"/>
</dbReference>
<dbReference type="PANTHER" id="PTHR43309">
    <property type="entry name" value="5-OXOPROLINASE SUBUNIT C"/>
    <property type="match status" value="1"/>
</dbReference>
<evidence type="ECO:0000259" key="6">
    <source>
        <dbReference type="SMART" id="SM00797"/>
    </source>
</evidence>
<dbReference type="EMBL" id="BMFY01000012">
    <property type="protein sequence ID" value="GGA21642.1"/>
    <property type="molecule type" value="Genomic_DNA"/>
</dbReference>
<proteinExistence type="predicted"/>
<dbReference type="RefSeq" id="WP_188551312.1">
    <property type="nucleotide sequence ID" value="NZ_BMFY01000012.1"/>
</dbReference>
<dbReference type="Gene3D" id="2.40.100.10">
    <property type="entry name" value="Cyclophilin-like"/>
    <property type="match status" value="2"/>
</dbReference>